<protein>
    <submittedName>
        <fullName evidence="6">Robo6 protein</fullName>
    </submittedName>
</protein>
<dbReference type="InterPro" id="IPR007110">
    <property type="entry name" value="Ig-like_dom"/>
</dbReference>
<dbReference type="SUPFAM" id="SSF49265">
    <property type="entry name" value="Fibronectin type III"/>
    <property type="match status" value="2"/>
</dbReference>
<feature type="compositionally biased region" description="Polar residues" evidence="2">
    <location>
        <begin position="1047"/>
        <end position="1056"/>
    </location>
</feature>
<dbReference type="InterPro" id="IPR003599">
    <property type="entry name" value="Ig_sub"/>
</dbReference>
<dbReference type="AlphaFoldDB" id="A0A2P1DV92"/>
<feature type="region of interest" description="Disordered" evidence="2">
    <location>
        <begin position="1041"/>
        <end position="1116"/>
    </location>
</feature>
<dbReference type="SUPFAM" id="SSF48726">
    <property type="entry name" value="Immunoglobulin"/>
    <property type="match status" value="4"/>
</dbReference>
<dbReference type="InterPro" id="IPR036179">
    <property type="entry name" value="Ig-like_dom_sf"/>
</dbReference>
<keyword evidence="3" id="KW-0472">Membrane</keyword>
<feature type="domain" description="Fibronectin type-III" evidence="5">
    <location>
        <begin position="403"/>
        <end position="496"/>
    </location>
</feature>
<evidence type="ECO:0000259" key="4">
    <source>
        <dbReference type="PROSITE" id="PS50835"/>
    </source>
</evidence>
<feature type="domain" description="Ig-like" evidence="4">
    <location>
        <begin position="102"/>
        <end position="195"/>
    </location>
</feature>
<organism evidence="6">
    <name type="scientific">Isodiametra pulchra</name>
    <name type="common">Acoelomorph flatworm</name>
    <name type="synonym">Convoluta pulchra</name>
    <dbReference type="NCBI Taxonomy" id="504439"/>
    <lineage>
        <taxon>Eukaryota</taxon>
        <taxon>Metazoa</taxon>
        <taxon>Xenacoelomorpha</taxon>
        <taxon>Acoelomorpha</taxon>
        <taxon>Acoela</taxon>
        <taxon>Isodiametridae</taxon>
        <taxon>Isodiametra</taxon>
    </lineage>
</organism>
<keyword evidence="1" id="KW-0677">Repeat</keyword>
<accession>A0A2P1DV92</accession>
<dbReference type="InterPro" id="IPR036116">
    <property type="entry name" value="FN3_sf"/>
</dbReference>
<dbReference type="PANTHER" id="PTHR13817:SF73">
    <property type="entry name" value="FIBRONECTIN TYPE-III DOMAIN-CONTAINING PROTEIN"/>
    <property type="match status" value="1"/>
</dbReference>
<dbReference type="SMART" id="SM00409">
    <property type="entry name" value="IG"/>
    <property type="match status" value="4"/>
</dbReference>
<dbReference type="SMART" id="SM00060">
    <property type="entry name" value="FN3"/>
    <property type="match status" value="3"/>
</dbReference>
<dbReference type="Pfam" id="PF13927">
    <property type="entry name" value="Ig_3"/>
    <property type="match status" value="1"/>
</dbReference>
<keyword evidence="3" id="KW-0812">Transmembrane</keyword>
<feature type="compositionally biased region" description="Polar residues" evidence="2">
    <location>
        <begin position="1095"/>
        <end position="1104"/>
    </location>
</feature>
<dbReference type="PROSITE" id="PS50853">
    <property type="entry name" value="FN3"/>
    <property type="match status" value="2"/>
</dbReference>
<dbReference type="InterPro" id="IPR013783">
    <property type="entry name" value="Ig-like_fold"/>
</dbReference>
<keyword evidence="3" id="KW-1133">Transmembrane helix</keyword>
<dbReference type="InterPro" id="IPR003961">
    <property type="entry name" value="FN3_dom"/>
</dbReference>
<dbReference type="InterPro" id="IPR003598">
    <property type="entry name" value="Ig_sub2"/>
</dbReference>
<dbReference type="Pfam" id="PF00041">
    <property type="entry name" value="fn3"/>
    <property type="match status" value="1"/>
</dbReference>
<sequence length="1116" mass="121763">MLPYLNESFGDMMEVAEVATDTSAVLTCQPPSGLPEPTISWMKDDTHLQQVQGKVWTEDGGRTLKINRATKNDTGIYKCVASNTVDTRIHETGIKVVIKDPPRFIKLPPKTEQIQAGTSKHTINIEIMENPSDPPRVTWEMPDLSHPDQTIRAYYDPEYHSLVLLSVKTFYEGKYTVSVSNSVGTTRAETFVKVTPNVESNIIAAPVSQTWINGFTGSLQCRFTEGITMWTLPSGEQIFEGTVGAGGKYFVDNQGTLFVYDVNSGDSGRYQCENGVNSNQQVYAAEVKVHTQMPMFAPVIQLGSSDQTIIEGGTAVLLCEGAAQSKVTISWKKDGQAFNTNKSSRYQFDPSGTLTIRNILGSDGGRYTCIASSESGHTERSYMLLVNNDGIKQSWSVDHLPGPPGRPYASYVNSSCVLLHWEPPVLDPDDVIHYRIESYIYGLRSWETARGHIRKTSAWICDLLPGRPYLFVARAMNTFGYGHASHQSTNVTTLDKLPDASLPDGDAYLRHLPQRRLDTCNIVQLEPRPLSPTSALISWSVLNYPVFAAGFYIHFNSITHYSASQKPHRQIIDSPFNRSHTLTGLMPFATYNITVQVFGEAGLMGKMSAFKILNTESAPPTAPPQSVTYSHDNNRGVITVAWSPPPRKDWNCADVDLRFNVRVTSFLPRIQRDVTIADMNVTGGVYSVQLNASHTNYTNDVTVAIAAVNRAGVGVYSDPLRISPGDLGFRKDDPKAKAEDYIWVYVLLAGVFILILAVLAAVFYRCCTHQTKGGSRRLRPSGLSNEKTYNGSMGSNGIGGAENHLLEDYPSPQKPPYGNMTPSHHDFVTSPAYYQHSDFIASPHHDGASIAPSQLSTNGSAGAFLTNHRPEFRQQQQPAAGRTPDLIRMPSPSHLGHIAAGDNPEYAEIPAHPGAYELSGNAPSSVTSTENCAECQREQLLQQQHMMMTHLPRGSYGGLVQSNQRPLTPVSQAHLAPIASHSGGGGHNLRGATPTNQQPPPQFVESCLSSSQETPPAQAHMYKYHQSANPLMAAAADGPYTKLDESVSGSDPEVNNPSPPSTLPGYPTSISRDLPPSRGPPRLAPTSRPKMGLNSGRSANSLPQPTLLAPSATTEA</sequence>
<dbReference type="PROSITE" id="PS50835">
    <property type="entry name" value="IG_LIKE"/>
    <property type="match status" value="3"/>
</dbReference>
<feature type="domain" description="Ig-like" evidence="4">
    <location>
        <begin position="3"/>
        <end position="90"/>
    </location>
</feature>
<evidence type="ECO:0000256" key="2">
    <source>
        <dbReference type="SAM" id="MobiDB-lite"/>
    </source>
</evidence>
<dbReference type="Pfam" id="PF07679">
    <property type="entry name" value="I-set"/>
    <property type="match status" value="2"/>
</dbReference>
<name>A0A2P1DV92_ISOPU</name>
<reference evidence="6" key="1">
    <citation type="journal article" date="2018" name="Nature">
        <title>Convergent evolution of bilaterian nerve cords.</title>
        <authorList>
            <person name="Martin-Duran J.M."/>
            <person name="Pang K."/>
            <person name="Borve A."/>
            <person name="Le H.S."/>
            <person name="Furu A."/>
            <person name="Cannon J.T."/>
            <person name="Jondelius U."/>
            <person name="Hejnol A."/>
        </authorList>
    </citation>
    <scope>NUCLEOTIDE SEQUENCE</scope>
</reference>
<feature type="domain" description="Ig-like" evidence="4">
    <location>
        <begin position="294"/>
        <end position="385"/>
    </location>
</feature>
<evidence type="ECO:0000313" key="6">
    <source>
        <dbReference type="EMBL" id="AVK72302.1"/>
    </source>
</evidence>
<feature type="domain" description="Fibronectin type-III" evidence="5">
    <location>
        <begin position="521"/>
        <end position="618"/>
    </location>
</feature>
<dbReference type="PANTHER" id="PTHR13817">
    <property type="entry name" value="TITIN"/>
    <property type="match status" value="1"/>
</dbReference>
<feature type="transmembrane region" description="Helical" evidence="3">
    <location>
        <begin position="741"/>
        <end position="764"/>
    </location>
</feature>
<dbReference type="CDD" id="cd00063">
    <property type="entry name" value="FN3"/>
    <property type="match status" value="2"/>
</dbReference>
<dbReference type="InterPro" id="IPR050964">
    <property type="entry name" value="Striated_Muscle_Regulatory"/>
</dbReference>
<evidence type="ECO:0000256" key="1">
    <source>
        <dbReference type="ARBA" id="ARBA00022737"/>
    </source>
</evidence>
<feature type="region of interest" description="Disordered" evidence="2">
    <location>
        <begin position="977"/>
        <end position="1017"/>
    </location>
</feature>
<evidence type="ECO:0000256" key="3">
    <source>
        <dbReference type="SAM" id="Phobius"/>
    </source>
</evidence>
<dbReference type="SMART" id="SM00408">
    <property type="entry name" value="IGc2"/>
    <property type="match status" value="3"/>
</dbReference>
<dbReference type="Gene3D" id="2.60.40.10">
    <property type="entry name" value="Immunoglobulins"/>
    <property type="match status" value="7"/>
</dbReference>
<dbReference type="EMBL" id="KY709751">
    <property type="protein sequence ID" value="AVK72302.1"/>
    <property type="molecule type" value="mRNA"/>
</dbReference>
<proteinExistence type="evidence at transcript level"/>
<dbReference type="InterPro" id="IPR013098">
    <property type="entry name" value="Ig_I-set"/>
</dbReference>
<evidence type="ECO:0000259" key="5">
    <source>
        <dbReference type="PROSITE" id="PS50853"/>
    </source>
</evidence>